<dbReference type="Proteomes" id="UP000266177">
    <property type="component" value="Unassembled WGS sequence"/>
</dbReference>
<name>A0A3A3GAB7_PANTH</name>
<protein>
    <submittedName>
        <fullName evidence="1">Phosphoesterase</fullName>
    </submittedName>
</protein>
<dbReference type="InterPro" id="IPR052018">
    <property type="entry name" value="PHP_domain"/>
</dbReference>
<comment type="caution">
    <text evidence="1">The sequence shown here is derived from an EMBL/GenBank/DDBJ whole genome shotgun (WGS) entry which is preliminary data.</text>
</comment>
<evidence type="ECO:0000313" key="2">
    <source>
        <dbReference type="Proteomes" id="UP000266177"/>
    </source>
</evidence>
<dbReference type="PANTHER" id="PTHR42924:SF3">
    <property type="entry name" value="POLYMERASE_HISTIDINOL PHOSPHATASE N-TERMINAL DOMAIN-CONTAINING PROTEIN"/>
    <property type="match status" value="1"/>
</dbReference>
<accession>A0A3A3GAB7</accession>
<dbReference type="GO" id="GO:0004534">
    <property type="term" value="F:5'-3' RNA exonuclease activity"/>
    <property type="evidence" value="ECO:0007669"/>
    <property type="project" value="TreeGrafter"/>
</dbReference>
<organism evidence="1 2">
    <name type="scientific">Paenibacillus thiaminolyticus</name>
    <name type="common">Bacillus thiaminolyticus</name>
    <dbReference type="NCBI Taxonomy" id="49283"/>
    <lineage>
        <taxon>Bacteria</taxon>
        <taxon>Bacillati</taxon>
        <taxon>Bacillota</taxon>
        <taxon>Bacilli</taxon>
        <taxon>Bacillales</taxon>
        <taxon>Paenibacillaceae</taxon>
        <taxon>Paenibacillus</taxon>
    </lineage>
</organism>
<dbReference type="OrthoDB" id="9804333at2"/>
<gene>
    <name evidence="1" type="ORF">DQX05_26260</name>
</gene>
<evidence type="ECO:0000313" key="1">
    <source>
        <dbReference type="EMBL" id="RJG19049.1"/>
    </source>
</evidence>
<dbReference type="InterPro" id="IPR016195">
    <property type="entry name" value="Pol/histidinol_Pase-like"/>
</dbReference>
<dbReference type="EMBL" id="QYZD01000040">
    <property type="protein sequence ID" value="RJG19049.1"/>
    <property type="molecule type" value="Genomic_DNA"/>
</dbReference>
<dbReference type="PANTHER" id="PTHR42924">
    <property type="entry name" value="EXONUCLEASE"/>
    <property type="match status" value="1"/>
</dbReference>
<dbReference type="NCBIfam" id="NF038032">
    <property type="entry name" value="CehA_McbA_metalo"/>
    <property type="match status" value="1"/>
</dbReference>
<dbReference type="RefSeq" id="WP_119796265.1">
    <property type="nucleotide sequence ID" value="NZ_QYZD01000040.1"/>
</dbReference>
<dbReference type="AlphaFoldDB" id="A0A3A3GAB7"/>
<dbReference type="Gene3D" id="3.20.20.140">
    <property type="entry name" value="Metal-dependent hydrolases"/>
    <property type="match status" value="1"/>
</dbReference>
<dbReference type="SUPFAM" id="SSF89550">
    <property type="entry name" value="PHP domain-like"/>
    <property type="match status" value="1"/>
</dbReference>
<dbReference type="GO" id="GO:0035312">
    <property type="term" value="F:5'-3' DNA exonuclease activity"/>
    <property type="evidence" value="ECO:0007669"/>
    <property type="project" value="TreeGrafter"/>
</dbReference>
<reference evidence="1 2" key="1">
    <citation type="submission" date="2018-09" db="EMBL/GenBank/DDBJ databases">
        <title>Paenibacillus SK2017-BO5.</title>
        <authorList>
            <person name="Piskunova J.V."/>
            <person name="Dubiley S.A."/>
            <person name="Severinov K.V."/>
        </authorList>
    </citation>
    <scope>NUCLEOTIDE SEQUENCE [LARGE SCALE GENOMIC DNA]</scope>
    <source>
        <strain evidence="1 2">BO5</strain>
    </source>
</reference>
<proteinExistence type="predicted"/>
<sequence length="300" mass="33939">MNIRNPYAQEGVWLRGSFHNHTTNSDGHHPLATVYRMYHDYDFLGISDHDQITPHAEGSPIPTLFEAIEVSSPQAHMLLVQPPETLMEHYSNEFTIENYGRLSSLCLENGGISVLVHPNRYFSQYWKFGDMLRLPEYTGIEVINGDGHPQYDIAFDKWDALLSSGRQVWGFGNDDFHAYGQERRAWNMVYARENSREAVLSAIRQGSFYVSTGYGFDSIRVEGAAIVADLLSDVHLDGMYKYASVIGKDGRVLHEQTGRFKQIVYECTGNEQYVRLAVYLEGGFGAFSQPLFLSKGEGAE</sequence>